<evidence type="ECO:0000313" key="6">
    <source>
        <dbReference type="EMBL" id="KNC81108.1"/>
    </source>
</evidence>
<evidence type="ECO:0000259" key="5">
    <source>
        <dbReference type="Pfam" id="PF00899"/>
    </source>
</evidence>
<dbReference type="eggNOG" id="KOG2013">
    <property type="taxonomic scope" value="Eukaryota"/>
</dbReference>
<dbReference type="GO" id="GO:0016925">
    <property type="term" value="P:protein sumoylation"/>
    <property type="evidence" value="ECO:0007669"/>
    <property type="project" value="TreeGrafter"/>
</dbReference>
<dbReference type="GO" id="GO:0005737">
    <property type="term" value="C:cytoplasm"/>
    <property type="evidence" value="ECO:0007669"/>
    <property type="project" value="TreeGrafter"/>
</dbReference>
<dbReference type="EMBL" id="KQ242068">
    <property type="protein sequence ID" value="KNC81108.1"/>
    <property type="molecule type" value="Genomic_DNA"/>
</dbReference>
<dbReference type="Proteomes" id="UP000054560">
    <property type="component" value="Unassembled WGS sequence"/>
</dbReference>
<keyword evidence="1" id="KW-0547">Nucleotide-binding</keyword>
<sequence>MSVEDAALNVILGVDNTKLIKDAKVLVVGAGGIGCELLKSLVMAGFMNLEVIDLDTIDVSNLNRQFLFRKEHVGKSKSLVACETIQAFKTGIYVKSHHADVKGEMFNIDYFKG</sequence>
<dbReference type="OrthoDB" id="10255449at2759"/>
<dbReference type="Pfam" id="PF00899">
    <property type="entry name" value="ThiF"/>
    <property type="match status" value="1"/>
</dbReference>
<feature type="domain" description="THIF-type NAD/FAD binding fold" evidence="5">
    <location>
        <begin position="9"/>
        <end position="105"/>
    </location>
</feature>
<dbReference type="Gene3D" id="3.40.50.720">
    <property type="entry name" value="NAD(P)-binding Rossmann-like Domain"/>
    <property type="match status" value="1"/>
</dbReference>
<dbReference type="SUPFAM" id="SSF69572">
    <property type="entry name" value="Activating enzymes of the ubiquitin-like proteins"/>
    <property type="match status" value="1"/>
</dbReference>
<keyword evidence="7" id="KW-1185">Reference proteome</keyword>
<dbReference type="GO" id="GO:0005524">
    <property type="term" value="F:ATP binding"/>
    <property type="evidence" value="ECO:0007669"/>
    <property type="project" value="UniProtKB-KW"/>
</dbReference>
<proteinExistence type="predicted"/>
<organism evidence="6 7">
    <name type="scientific">Sphaeroforma arctica JP610</name>
    <dbReference type="NCBI Taxonomy" id="667725"/>
    <lineage>
        <taxon>Eukaryota</taxon>
        <taxon>Ichthyosporea</taxon>
        <taxon>Ichthyophonida</taxon>
        <taxon>Sphaeroforma</taxon>
    </lineage>
</organism>
<accession>A0A0L0FYT6</accession>
<evidence type="ECO:0000256" key="2">
    <source>
        <dbReference type="ARBA" id="ARBA00022786"/>
    </source>
</evidence>
<dbReference type="STRING" id="667725.A0A0L0FYT6"/>
<dbReference type="GO" id="GO:0019948">
    <property type="term" value="F:SUMO activating enzyme activity"/>
    <property type="evidence" value="ECO:0007669"/>
    <property type="project" value="TreeGrafter"/>
</dbReference>
<dbReference type="PANTHER" id="PTHR10953">
    <property type="entry name" value="UBIQUITIN-ACTIVATING ENZYME E1"/>
    <property type="match status" value="1"/>
</dbReference>
<keyword evidence="2" id="KW-0833">Ubl conjugation pathway</keyword>
<dbReference type="InterPro" id="IPR035985">
    <property type="entry name" value="Ubiquitin-activating_enz"/>
</dbReference>
<dbReference type="InterPro" id="IPR045886">
    <property type="entry name" value="ThiF/MoeB/HesA"/>
</dbReference>
<comment type="pathway">
    <text evidence="4">Protein modification.</text>
</comment>
<evidence type="ECO:0000256" key="3">
    <source>
        <dbReference type="ARBA" id="ARBA00022840"/>
    </source>
</evidence>
<dbReference type="PANTHER" id="PTHR10953:SF5">
    <property type="entry name" value="SUMO-ACTIVATING ENZYME SUBUNIT 2"/>
    <property type="match status" value="1"/>
</dbReference>
<evidence type="ECO:0000256" key="4">
    <source>
        <dbReference type="ARBA" id="ARBA00043952"/>
    </source>
</evidence>
<dbReference type="GO" id="GO:0031510">
    <property type="term" value="C:SUMO activating enzyme complex"/>
    <property type="evidence" value="ECO:0007669"/>
    <property type="project" value="TreeGrafter"/>
</dbReference>
<dbReference type="RefSeq" id="XP_014155010.1">
    <property type="nucleotide sequence ID" value="XM_014299535.1"/>
</dbReference>
<name>A0A0L0FYT6_9EUKA</name>
<evidence type="ECO:0000256" key="1">
    <source>
        <dbReference type="ARBA" id="ARBA00022741"/>
    </source>
</evidence>
<dbReference type="InterPro" id="IPR000594">
    <property type="entry name" value="ThiF_NAD_FAD-bd"/>
</dbReference>
<protein>
    <recommendedName>
        <fullName evidence="5">THIF-type NAD/FAD binding fold domain-containing protein</fullName>
    </recommendedName>
</protein>
<dbReference type="GeneID" id="25907061"/>
<evidence type="ECO:0000313" key="7">
    <source>
        <dbReference type="Proteomes" id="UP000054560"/>
    </source>
</evidence>
<reference evidence="6 7" key="1">
    <citation type="submission" date="2011-02" db="EMBL/GenBank/DDBJ databases">
        <title>The Genome Sequence of Sphaeroforma arctica JP610.</title>
        <authorList>
            <consortium name="The Broad Institute Genome Sequencing Platform"/>
            <person name="Russ C."/>
            <person name="Cuomo C."/>
            <person name="Young S.K."/>
            <person name="Zeng Q."/>
            <person name="Gargeya S."/>
            <person name="Alvarado L."/>
            <person name="Berlin A."/>
            <person name="Chapman S.B."/>
            <person name="Chen Z."/>
            <person name="Freedman E."/>
            <person name="Gellesch M."/>
            <person name="Goldberg J."/>
            <person name="Griggs A."/>
            <person name="Gujja S."/>
            <person name="Heilman E."/>
            <person name="Heiman D."/>
            <person name="Howarth C."/>
            <person name="Mehta T."/>
            <person name="Neiman D."/>
            <person name="Pearson M."/>
            <person name="Roberts A."/>
            <person name="Saif S."/>
            <person name="Shea T."/>
            <person name="Shenoy N."/>
            <person name="Sisk P."/>
            <person name="Stolte C."/>
            <person name="Sykes S."/>
            <person name="White J."/>
            <person name="Yandava C."/>
            <person name="Burger G."/>
            <person name="Gray M.W."/>
            <person name="Holland P.W.H."/>
            <person name="King N."/>
            <person name="Lang F.B.F."/>
            <person name="Roger A.J."/>
            <person name="Ruiz-Trillo I."/>
            <person name="Haas B."/>
            <person name="Nusbaum C."/>
            <person name="Birren B."/>
        </authorList>
    </citation>
    <scope>NUCLEOTIDE SEQUENCE [LARGE SCALE GENOMIC DNA]</scope>
    <source>
        <strain evidence="6 7">JP610</strain>
    </source>
</reference>
<dbReference type="FunFam" id="3.50.50.80:FF:000002">
    <property type="entry name" value="SUMO-activating enzyme subunit 2"/>
    <property type="match status" value="1"/>
</dbReference>
<keyword evidence="3" id="KW-0067">ATP-binding</keyword>
<gene>
    <name evidence="6" type="ORF">SARC_06557</name>
</gene>
<dbReference type="AlphaFoldDB" id="A0A0L0FYT6"/>